<accession>A0A1E4RRB9</accession>
<dbReference type="AlphaFoldDB" id="A0A1E4RRB9"/>
<keyword evidence="2" id="KW-1185">Reference proteome</keyword>
<dbReference type="GeneID" id="30995029"/>
<evidence type="ECO:0000313" key="2">
    <source>
        <dbReference type="Proteomes" id="UP000095085"/>
    </source>
</evidence>
<dbReference type="Proteomes" id="UP000095085">
    <property type="component" value="Unassembled WGS sequence"/>
</dbReference>
<organism evidence="1 2">
    <name type="scientific">Hyphopichia burtonii NRRL Y-1933</name>
    <dbReference type="NCBI Taxonomy" id="984485"/>
    <lineage>
        <taxon>Eukaryota</taxon>
        <taxon>Fungi</taxon>
        <taxon>Dikarya</taxon>
        <taxon>Ascomycota</taxon>
        <taxon>Saccharomycotina</taxon>
        <taxon>Pichiomycetes</taxon>
        <taxon>Debaryomycetaceae</taxon>
        <taxon>Hyphopichia</taxon>
    </lineage>
</organism>
<name>A0A1E4RRB9_9ASCO</name>
<reference evidence="2" key="1">
    <citation type="submission" date="2016-05" db="EMBL/GenBank/DDBJ databases">
        <title>Comparative genomics of biotechnologically important yeasts.</title>
        <authorList>
            <consortium name="DOE Joint Genome Institute"/>
            <person name="Riley R."/>
            <person name="Haridas S."/>
            <person name="Wolfe K.H."/>
            <person name="Lopes M.R."/>
            <person name="Hittinger C.T."/>
            <person name="Goker M."/>
            <person name="Salamov A."/>
            <person name="Wisecaver J."/>
            <person name="Long T.M."/>
            <person name="Aerts A.L."/>
            <person name="Barry K."/>
            <person name="Choi C."/>
            <person name="Clum A."/>
            <person name="Coughlan A.Y."/>
            <person name="Deshpande S."/>
            <person name="Douglass A.P."/>
            <person name="Hanson S.J."/>
            <person name="Klenk H.-P."/>
            <person name="Labutti K."/>
            <person name="Lapidus A."/>
            <person name="Lindquist E."/>
            <person name="Lipzen A."/>
            <person name="Meier-Kolthoff J.P."/>
            <person name="Ohm R.A."/>
            <person name="Otillar R.P."/>
            <person name="Pangilinan J."/>
            <person name="Peng Y."/>
            <person name="Rokas A."/>
            <person name="Rosa C.A."/>
            <person name="Scheuner C."/>
            <person name="Sibirny A.A."/>
            <person name="Slot J.C."/>
            <person name="Stielow J.B."/>
            <person name="Sun H."/>
            <person name="Kurtzman C.P."/>
            <person name="Blackwell M."/>
            <person name="Grigoriev I.V."/>
            <person name="Jeffries T.W."/>
        </authorList>
    </citation>
    <scope>NUCLEOTIDE SEQUENCE [LARGE SCALE GENOMIC DNA]</scope>
    <source>
        <strain evidence="2">NRRL Y-1933</strain>
    </source>
</reference>
<dbReference type="EMBL" id="KV454538">
    <property type="protein sequence ID" value="ODV69797.1"/>
    <property type="molecule type" value="Genomic_DNA"/>
</dbReference>
<evidence type="ECO:0000313" key="1">
    <source>
        <dbReference type="EMBL" id="ODV69797.1"/>
    </source>
</evidence>
<dbReference type="RefSeq" id="XP_020078864.1">
    <property type="nucleotide sequence ID" value="XM_020220479.1"/>
</dbReference>
<feature type="non-terminal residue" evidence="1">
    <location>
        <position position="58"/>
    </location>
</feature>
<sequence>MALRTITVQLQSPYSYNHGTITISVQFRECPGSCCSMYSIRLYQLKHSSLVIAYMEVL</sequence>
<gene>
    <name evidence="1" type="ORF">HYPBUDRAFT_151404</name>
</gene>
<proteinExistence type="predicted"/>
<protein>
    <submittedName>
        <fullName evidence="1">Uncharacterized protein</fullName>
    </submittedName>
</protein>